<dbReference type="EMBL" id="MQWA01000001">
    <property type="protein sequence ID" value="PQJ29936.1"/>
    <property type="molecule type" value="Genomic_DNA"/>
</dbReference>
<feature type="domain" description="DUF1980" evidence="3">
    <location>
        <begin position="169"/>
        <end position="242"/>
    </location>
</feature>
<keyword evidence="5" id="KW-1185">Reference proteome</keyword>
<evidence type="ECO:0000259" key="2">
    <source>
        <dbReference type="Pfam" id="PF09323"/>
    </source>
</evidence>
<evidence type="ECO:0000313" key="5">
    <source>
        <dbReference type="Proteomes" id="UP000239907"/>
    </source>
</evidence>
<evidence type="ECO:0000256" key="1">
    <source>
        <dbReference type="SAM" id="Phobius"/>
    </source>
</evidence>
<dbReference type="AlphaFoldDB" id="A0A2S7U4J9"/>
<keyword evidence="1" id="KW-1133">Transmembrane helix</keyword>
<dbReference type="Pfam" id="PF21537">
    <property type="entry name" value="DUF1980_C"/>
    <property type="match status" value="1"/>
</dbReference>
<evidence type="ECO:0000259" key="3">
    <source>
        <dbReference type="Pfam" id="PF21537"/>
    </source>
</evidence>
<evidence type="ECO:0008006" key="6">
    <source>
        <dbReference type="Google" id="ProtNLM"/>
    </source>
</evidence>
<reference evidence="4 5" key="1">
    <citation type="submission" date="2016-12" db="EMBL/GenBank/DDBJ databases">
        <title>Study of bacterial adaptation to deep sea.</title>
        <authorList>
            <person name="Song J."/>
            <person name="Yoshizawa S."/>
            <person name="Kogure K."/>
        </authorList>
    </citation>
    <scope>NUCLEOTIDE SEQUENCE [LARGE SCALE GENOMIC DNA]</scope>
    <source>
        <strain evidence="4 5">SAORIC-165</strain>
    </source>
</reference>
<dbReference type="PANTHER" id="PTHR40047">
    <property type="entry name" value="UPF0703 PROTEIN YCGQ"/>
    <property type="match status" value="1"/>
</dbReference>
<feature type="transmembrane region" description="Helical" evidence="1">
    <location>
        <begin position="20"/>
        <end position="40"/>
    </location>
</feature>
<evidence type="ECO:0000313" key="4">
    <source>
        <dbReference type="EMBL" id="PQJ29936.1"/>
    </source>
</evidence>
<name>A0A2S7U4J9_9BACT</name>
<dbReference type="InterPro" id="IPR052955">
    <property type="entry name" value="UPF0703_membrane_permease"/>
</dbReference>
<feature type="domain" description="DUF1980" evidence="2">
    <location>
        <begin position="1"/>
        <end position="93"/>
    </location>
</feature>
<dbReference type="Proteomes" id="UP000239907">
    <property type="component" value="Unassembled WGS sequence"/>
</dbReference>
<dbReference type="PANTHER" id="PTHR40047:SF1">
    <property type="entry name" value="UPF0703 PROTEIN YCGQ"/>
    <property type="match status" value="1"/>
</dbReference>
<protein>
    <recommendedName>
        <fullName evidence="6">TIGR03943 family protein</fullName>
    </recommendedName>
</protein>
<keyword evidence="1" id="KW-0812">Transmembrane</keyword>
<dbReference type="InterPro" id="IPR048447">
    <property type="entry name" value="DUF1980_C"/>
</dbReference>
<comment type="caution">
    <text evidence="4">The sequence shown here is derived from an EMBL/GenBank/DDBJ whole genome shotgun (WGS) entry which is preliminary data.</text>
</comment>
<organism evidence="4 5">
    <name type="scientific">Rubritalea profundi</name>
    <dbReference type="NCBI Taxonomy" id="1658618"/>
    <lineage>
        <taxon>Bacteria</taxon>
        <taxon>Pseudomonadati</taxon>
        <taxon>Verrucomicrobiota</taxon>
        <taxon>Verrucomicrobiia</taxon>
        <taxon>Verrucomicrobiales</taxon>
        <taxon>Rubritaleaceae</taxon>
        <taxon>Rubritalea</taxon>
    </lineage>
</organism>
<gene>
    <name evidence="4" type="ORF">BSZ32_16580</name>
</gene>
<dbReference type="InterPro" id="IPR048493">
    <property type="entry name" value="DUF1980_N"/>
</dbReference>
<keyword evidence="1" id="KW-0472">Membrane</keyword>
<accession>A0A2S7U4J9</accession>
<dbReference type="Pfam" id="PF09323">
    <property type="entry name" value="DUF1980"/>
    <property type="match status" value="1"/>
</dbReference>
<proteinExistence type="predicted"/>
<sequence length="246" mass="27721">MLYFYQSVHLDAYLAPNFQITVLIGGLACSIVGLFNLINFRVHTDCHHGGDCGHDHEGSDLNPIVALTIILFPLIFSLVKTEHKLDDTHLAKKSAQDLDPASMRFLADLPPFTKETLEATRQKAADGFYEMNLLELFYSAGDSELERVFTGLQFETEAMLRSEPNRNPKGNRMRLYRMFITCCAADMKAIPMSVEFEGDLPIFEPNTWVKVGGEMRYEHIGGVTYPVMLVKRIEPIPSPNAGNLYK</sequence>